<dbReference type="InterPro" id="IPR038222">
    <property type="entry name" value="DHHA2_dom_sf"/>
</dbReference>
<dbReference type="EMBL" id="JASWJB010000156">
    <property type="protein sequence ID" value="KAK2594766.1"/>
    <property type="molecule type" value="Genomic_DNA"/>
</dbReference>
<dbReference type="GO" id="GO:0005737">
    <property type="term" value="C:cytoplasm"/>
    <property type="evidence" value="ECO:0007669"/>
    <property type="project" value="InterPro"/>
</dbReference>
<dbReference type="Gene3D" id="3.90.1640.10">
    <property type="entry name" value="inorganic pyrophosphatase (n-terminal core)"/>
    <property type="match status" value="1"/>
</dbReference>
<sequence>MSIRTTLLAFLTTARNALKAPAAQRPKPLTLVVGNESADLDSLCSAIVYAFIRTHTAPHTLHIPLSNLPREDLALRTEMTAVLRHAGLVPENLLTLSDLPDGLEPHDTRWLLVDHNSLTGPLRRFAGQVTGCVDHHVDEGVIPRDAQPRVIEPCGSCMSLLVHECKQAWTDLSRQQTDDAENDGLIKLALAPILLDTTNLTAKSKVRPKDTQAVSFLEQQMRDKAFNATKYYDEINAVKEDISGLSFRDIFRKDYKQWEEQGLTLGVCCVVQGFEYLLEKAQTDQQDFLQELASWSDERKLDVSAVMTTSHPGGKFHRQLLVWGRNDKGTDAVGRFKDLATERLRLEQWKNGELDGDGNARFAWGQYELAASRKQVAPLLREALKLSKEQKI</sequence>
<dbReference type="InterPro" id="IPR038763">
    <property type="entry name" value="DHH_sf"/>
</dbReference>
<dbReference type="EC" id="3.6.1.11" evidence="6"/>
<keyword evidence="7" id="KW-1185">Reference proteome</keyword>
<proteinExistence type="predicted"/>
<feature type="domain" description="DHHA2" evidence="5">
    <location>
        <begin position="232"/>
        <end position="384"/>
    </location>
</feature>
<dbReference type="Pfam" id="PF01368">
    <property type="entry name" value="DHH"/>
    <property type="match status" value="1"/>
</dbReference>
<gene>
    <name evidence="6" type="primary">PPX1</name>
    <name evidence="6" type="ORF">QQS21_007513</name>
</gene>
<evidence type="ECO:0000313" key="6">
    <source>
        <dbReference type="EMBL" id="KAK2594766.1"/>
    </source>
</evidence>
<dbReference type="Pfam" id="PF02833">
    <property type="entry name" value="DHHA2"/>
    <property type="match status" value="1"/>
</dbReference>
<keyword evidence="3 6" id="KW-0378">Hydrolase</keyword>
<protein>
    <submittedName>
        <fullName evidence="6">Exopolyphosphatase</fullName>
        <ecNumber evidence="6">3.6.1.11</ecNumber>
    </submittedName>
</protein>
<dbReference type="SMART" id="SM01131">
    <property type="entry name" value="DHHA2"/>
    <property type="match status" value="1"/>
</dbReference>
<evidence type="ECO:0000256" key="1">
    <source>
        <dbReference type="ARBA" id="ARBA00001936"/>
    </source>
</evidence>
<dbReference type="InterPro" id="IPR004097">
    <property type="entry name" value="DHHA2"/>
</dbReference>
<dbReference type="InterPro" id="IPR001667">
    <property type="entry name" value="DDH_dom"/>
</dbReference>
<dbReference type="Gene3D" id="3.10.310.20">
    <property type="entry name" value="DHHA2 domain"/>
    <property type="match status" value="1"/>
</dbReference>
<evidence type="ECO:0000256" key="3">
    <source>
        <dbReference type="ARBA" id="ARBA00022801"/>
    </source>
</evidence>
<reference evidence="6" key="1">
    <citation type="submission" date="2023-06" db="EMBL/GenBank/DDBJ databases">
        <title>Conoideocrella luteorostrata (Hypocreales: Clavicipitaceae), a potential biocontrol fungus for elongate hemlock scale in United States Christmas tree production areas.</title>
        <authorList>
            <person name="Barrett H."/>
            <person name="Lovett B."/>
            <person name="Macias A.M."/>
            <person name="Stajich J.E."/>
            <person name="Kasson M.T."/>
        </authorList>
    </citation>
    <scope>NUCLEOTIDE SEQUENCE</scope>
    <source>
        <strain evidence="6">ARSEF 14590</strain>
    </source>
</reference>
<dbReference type="AlphaFoldDB" id="A0AAJ0CKJ8"/>
<keyword evidence="2" id="KW-0479">Metal-binding</keyword>
<dbReference type="GO" id="GO:0046872">
    <property type="term" value="F:metal ion binding"/>
    <property type="evidence" value="ECO:0007669"/>
    <property type="project" value="UniProtKB-KW"/>
</dbReference>
<comment type="caution">
    <text evidence="6">The sequence shown here is derived from an EMBL/GenBank/DDBJ whole genome shotgun (WGS) entry which is preliminary data.</text>
</comment>
<keyword evidence="4" id="KW-0464">Manganese</keyword>
<dbReference type="SUPFAM" id="SSF64182">
    <property type="entry name" value="DHH phosphoesterases"/>
    <property type="match status" value="1"/>
</dbReference>
<comment type="cofactor">
    <cofactor evidence="1">
        <name>Mn(2+)</name>
        <dbReference type="ChEBI" id="CHEBI:29035"/>
    </cofactor>
</comment>
<evidence type="ECO:0000313" key="7">
    <source>
        <dbReference type="Proteomes" id="UP001251528"/>
    </source>
</evidence>
<dbReference type="GO" id="GO:0004309">
    <property type="term" value="F:exopolyphosphatase activity"/>
    <property type="evidence" value="ECO:0007669"/>
    <property type="project" value="UniProtKB-EC"/>
</dbReference>
<dbReference type="PANTHER" id="PTHR12112">
    <property type="entry name" value="BNIP - RELATED"/>
    <property type="match status" value="1"/>
</dbReference>
<evidence type="ECO:0000259" key="5">
    <source>
        <dbReference type="SMART" id="SM01131"/>
    </source>
</evidence>
<organism evidence="6 7">
    <name type="scientific">Conoideocrella luteorostrata</name>
    <dbReference type="NCBI Taxonomy" id="1105319"/>
    <lineage>
        <taxon>Eukaryota</taxon>
        <taxon>Fungi</taxon>
        <taxon>Dikarya</taxon>
        <taxon>Ascomycota</taxon>
        <taxon>Pezizomycotina</taxon>
        <taxon>Sordariomycetes</taxon>
        <taxon>Hypocreomycetidae</taxon>
        <taxon>Hypocreales</taxon>
        <taxon>Clavicipitaceae</taxon>
        <taxon>Conoideocrella</taxon>
    </lineage>
</organism>
<accession>A0AAJ0CKJ8</accession>
<evidence type="ECO:0000256" key="4">
    <source>
        <dbReference type="ARBA" id="ARBA00023211"/>
    </source>
</evidence>
<name>A0AAJ0CKJ8_9HYPO</name>
<dbReference type="PANTHER" id="PTHR12112:SF39">
    <property type="entry name" value="EG:152A3.5 PROTEIN (FBGN0003116_PN PROTEIN)"/>
    <property type="match status" value="1"/>
</dbReference>
<evidence type="ECO:0000256" key="2">
    <source>
        <dbReference type="ARBA" id="ARBA00022723"/>
    </source>
</evidence>
<dbReference type="Proteomes" id="UP001251528">
    <property type="component" value="Unassembled WGS sequence"/>
</dbReference>